<feature type="binding site" evidence="9">
    <location>
        <position position="135"/>
    </location>
    <ligand>
        <name>ATP</name>
        <dbReference type="ChEBI" id="CHEBI:30616"/>
    </ligand>
</feature>
<protein>
    <recommendedName>
        <fullName evidence="11">Nucleoside diphosphate kinase</fullName>
        <ecNumber evidence="11">2.7.4.6</ecNumber>
    </recommendedName>
</protein>
<dbReference type="HAMAP" id="MF_00451">
    <property type="entry name" value="NDP_kinase"/>
    <property type="match status" value="1"/>
</dbReference>
<feature type="binding site" evidence="9">
    <location>
        <position position="80"/>
    </location>
    <ligand>
        <name>ATP</name>
        <dbReference type="ChEBI" id="CHEBI:30616"/>
    </ligand>
</feature>
<dbReference type="AlphaFoldDB" id="E4YWL7"/>
<evidence type="ECO:0000256" key="4">
    <source>
        <dbReference type="ARBA" id="ARBA00022741"/>
    </source>
</evidence>
<dbReference type="GO" id="GO:0004550">
    <property type="term" value="F:nucleoside diphosphate kinase activity"/>
    <property type="evidence" value="ECO:0007669"/>
    <property type="project" value="UniProtKB-EC"/>
</dbReference>
<evidence type="ECO:0000256" key="6">
    <source>
        <dbReference type="ARBA" id="ARBA00022840"/>
    </source>
</evidence>
<evidence type="ECO:0000256" key="5">
    <source>
        <dbReference type="ARBA" id="ARBA00022777"/>
    </source>
</evidence>
<dbReference type="NCBIfam" id="NF001908">
    <property type="entry name" value="PRK00668.1"/>
    <property type="match status" value="1"/>
</dbReference>
<dbReference type="Gene3D" id="3.30.70.141">
    <property type="entry name" value="Nucleoside diphosphate kinase-like domain"/>
    <property type="match status" value="1"/>
</dbReference>
<feature type="binding site" evidence="9">
    <location>
        <position position="125"/>
    </location>
    <ligand>
        <name>ATP</name>
        <dbReference type="ChEBI" id="CHEBI:30616"/>
    </ligand>
</feature>
<keyword evidence="3 11" id="KW-0808">Transferase</keyword>
<accession>E4YWL7</accession>
<comment type="catalytic activity">
    <reaction evidence="7">
        <text>a 2'-deoxyribonucleoside 5'-diphosphate + ATP = a 2'-deoxyribonucleoside 5'-triphosphate + ADP</text>
        <dbReference type="Rhea" id="RHEA:44640"/>
        <dbReference type="ChEBI" id="CHEBI:30616"/>
        <dbReference type="ChEBI" id="CHEBI:61560"/>
        <dbReference type="ChEBI" id="CHEBI:73316"/>
        <dbReference type="ChEBI" id="CHEBI:456216"/>
        <dbReference type="EC" id="2.7.4.6"/>
    </reaction>
    <physiologicalReaction direction="left-to-right" evidence="7">
        <dbReference type="Rhea" id="RHEA:44641"/>
    </physiologicalReaction>
</comment>
<dbReference type="PANTHER" id="PTHR11349">
    <property type="entry name" value="NUCLEOSIDE DIPHOSPHATE KINASE"/>
    <property type="match status" value="1"/>
</dbReference>
<comment type="similarity">
    <text evidence="2 9 10">Belongs to the NDK family.</text>
</comment>
<name>E4YWL7_OIKDI</name>
<dbReference type="InterPro" id="IPR034907">
    <property type="entry name" value="NDK-like_dom"/>
</dbReference>
<feature type="chain" id="PRO_5003191446" description="Nucleoside diphosphate kinase" evidence="12">
    <location>
        <begin position="19"/>
        <end position="174"/>
    </location>
</feature>
<comment type="cofactor">
    <cofactor evidence="1">
        <name>Mg(2+)</name>
        <dbReference type="ChEBI" id="CHEBI:18420"/>
    </cofactor>
</comment>
<dbReference type="Proteomes" id="UP000011014">
    <property type="component" value="Unassembled WGS sequence"/>
</dbReference>
<dbReference type="GO" id="GO:0006228">
    <property type="term" value="P:UTP biosynthetic process"/>
    <property type="evidence" value="ECO:0007669"/>
    <property type="project" value="InterPro"/>
</dbReference>
<dbReference type="PRINTS" id="PR01243">
    <property type="entry name" value="NUCDPKINASE"/>
</dbReference>
<dbReference type="InterPro" id="IPR036850">
    <property type="entry name" value="NDK-like_dom_sf"/>
</dbReference>
<feature type="binding site" evidence="9">
    <location>
        <position position="108"/>
    </location>
    <ligand>
        <name>ATP</name>
        <dbReference type="ChEBI" id="CHEBI:30616"/>
    </ligand>
</feature>
<feature type="active site" description="Pros-phosphohistidine intermediate" evidence="9">
    <location>
        <position position="138"/>
    </location>
</feature>
<dbReference type="SUPFAM" id="SSF54919">
    <property type="entry name" value="Nucleoside diphosphate kinase, NDK"/>
    <property type="match status" value="1"/>
</dbReference>
<organism evidence="14">
    <name type="scientific">Oikopleura dioica</name>
    <name type="common">Tunicate</name>
    <dbReference type="NCBI Taxonomy" id="34765"/>
    <lineage>
        <taxon>Eukaryota</taxon>
        <taxon>Metazoa</taxon>
        <taxon>Chordata</taxon>
        <taxon>Tunicata</taxon>
        <taxon>Appendicularia</taxon>
        <taxon>Copelata</taxon>
        <taxon>Oikopleuridae</taxon>
        <taxon>Oikopleura</taxon>
    </lineage>
</organism>
<evidence type="ECO:0000256" key="1">
    <source>
        <dbReference type="ARBA" id="ARBA00001946"/>
    </source>
</evidence>
<dbReference type="InterPro" id="IPR001564">
    <property type="entry name" value="Nucleoside_diP_kinase"/>
</dbReference>
<feature type="binding site" evidence="9">
    <location>
        <position position="114"/>
    </location>
    <ligand>
        <name>ATP</name>
        <dbReference type="ChEBI" id="CHEBI:30616"/>
    </ligand>
</feature>
<evidence type="ECO:0000259" key="13">
    <source>
        <dbReference type="SMART" id="SM00562"/>
    </source>
</evidence>
<dbReference type="CDD" id="cd04413">
    <property type="entry name" value="NDPk_I"/>
    <property type="match status" value="1"/>
</dbReference>
<dbReference type="PROSITE" id="PS00469">
    <property type="entry name" value="NDPK"/>
    <property type="match status" value="1"/>
</dbReference>
<dbReference type="GO" id="GO:0006183">
    <property type="term" value="P:GTP biosynthetic process"/>
    <property type="evidence" value="ECO:0007669"/>
    <property type="project" value="InterPro"/>
</dbReference>
<keyword evidence="4 11" id="KW-0547">Nucleotide-binding</keyword>
<sequence>MWILSVLFHFIHAQTCSANGNSCMERTFIALKPDTLQRGLVGDIINRFEKKGFQLLGLKLVQPPRELVEKHYEEHLGRPFYEGLVNYMTSGPIVASVWQGKNIISSSRSLLGATDPSKAAPGTIRGDLATQVGRNLVHASDSPVNAEREISLWFAAKEIENWSRSLEPWINEEN</sequence>
<evidence type="ECO:0000256" key="12">
    <source>
        <dbReference type="SAM" id="SignalP"/>
    </source>
</evidence>
<dbReference type="SMART" id="SM00562">
    <property type="entry name" value="NDK"/>
    <property type="match status" value="1"/>
</dbReference>
<evidence type="ECO:0000256" key="7">
    <source>
        <dbReference type="ARBA" id="ARBA00044459"/>
    </source>
</evidence>
<evidence type="ECO:0000256" key="10">
    <source>
        <dbReference type="RuleBase" id="RU004011"/>
    </source>
</evidence>
<dbReference type="FunFam" id="3.30.70.141:FF:000002">
    <property type="entry name" value="Nucleoside diphosphate kinase"/>
    <property type="match status" value="1"/>
</dbReference>
<feature type="binding site" evidence="9">
    <location>
        <position position="32"/>
    </location>
    <ligand>
        <name>ATP</name>
        <dbReference type="ChEBI" id="CHEBI:30616"/>
    </ligand>
</feature>
<dbReference type="EC" id="2.7.4.6" evidence="11"/>
<dbReference type="EMBL" id="FN655679">
    <property type="protein sequence ID" value="CBY39852.1"/>
    <property type="molecule type" value="Genomic_DNA"/>
</dbReference>
<feature type="domain" description="Nucleoside diphosphate kinase-like" evidence="13">
    <location>
        <begin position="24"/>
        <end position="161"/>
    </location>
</feature>
<dbReference type="GO" id="GO:0005524">
    <property type="term" value="F:ATP binding"/>
    <property type="evidence" value="ECO:0007669"/>
    <property type="project" value="UniProtKB-KW"/>
</dbReference>
<evidence type="ECO:0000256" key="9">
    <source>
        <dbReference type="PROSITE-ProRule" id="PRU00706"/>
    </source>
</evidence>
<evidence type="ECO:0000256" key="11">
    <source>
        <dbReference type="RuleBase" id="RU004013"/>
    </source>
</evidence>
<proteinExistence type="inferred from homology"/>
<dbReference type="Pfam" id="PF00334">
    <property type="entry name" value="NDK"/>
    <property type="match status" value="1"/>
</dbReference>
<gene>
    <name evidence="14" type="ORF">GSOID_T00020447001</name>
</gene>
<comment type="catalytic activity">
    <reaction evidence="8">
        <text>a ribonucleoside 5'-diphosphate + ATP = a ribonucleoside 5'-triphosphate + ADP</text>
        <dbReference type="Rhea" id="RHEA:18113"/>
        <dbReference type="ChEBI" id="CHEBI:30616"/>
        <dbReference type="ChEBI" id="CHEBI:57930"/>
        <dbReference type="ChEBI" id="CHEBI:61557"/>
        <dbReference type="ChEBI" id="CHEBI:456216"/>
        <dbReference type="EC" id="2.7.4.6"/>
    </reaction>
    <physiologicalReaction direction="left-to-right" evidence="8">
        <dbReference type="Rhea" id="RHEA:18114"/>
    </physiologicalReaction>
</comment>
<feature type="signal peptide" evidence="12">
    <location>
        <begin position="1"/>
        <end position="18"/>
    </location>
</feature>
<evidence type="ECO:0000313" key="14">
    <source>
        <dbReference type="EMBL" id="CBY39852.1"/>
    </source>
</evidence>
<keyword evidence="12" id="KW-0732">Signal</keyword>
<evidence type="ECO:0000256" key="8">
    <source>
        <dbReference type="ARBA" id="ARBA00044469"/>
    </source>
</evidence>
<dbReference type="GO" id="GO:0006241">
    <property type="term" value="P:CTP biosynthetic process"/>
    <property type="evidence" value="ECO:0007669"/>
    <property type="project" value="InterPro"/>
</dbReference>
<evidence type="ECO:0000256" key="3">
    <source>
        <dbReference type="ARBA" id="ARBA00022679"/>
    </source>
</evidence>
<dbReference type="PROSITE" id="PS51374">
    <property type="entry name" value="NDPK_LIKE"/>
    <property type="match status" value="1"/>
</dbReference>
<evidence type="ECO:0000256" key="2">
    <source>
        <dbReference type="ARBA" id="ARBA00008142"/>
    </source>
</evidence>
<reference evidence="14" key="1">
    <citation type="journal article" date="2010" name="Science">
        <title>Plasticity of animal genome architecture unmasked by rapid evolution of a pelagic tunicate.</title>
        <authorList>
            <person name="Denoeud F."/>
            <person name="Henriet S."/>
            <person name="Mungpakdee S."/>
            <person name="Aury J.M."/>
            <person name="Da Silva C."/>
            <person name="Brinkmann H."/>
            <person name="Mikhaleva J."/>
            <person name="Olsen L.C."/>
            <person name="Jubin C."/>
            <person name="Canestro C."/>
            <person name="Bouquet J.M."/>
            <person name="Danks G."/>
            <person name="Poulain J."/>
            <person name="Campsteijn C."/>
            <person name="Adamski M."/>
            <person name="Cross I."/>
            <person name="Yadetie F."/>
            <person name="Muffato M."/>
            <person name="Louis A."/>
            <person name="Butcher S."/>
            <person name="Tsagkogeorga G."/>
            <person name="Konrad A."/>
            <person name="Singh S."/>
            <person name="Jensen M.F."/>
            <person name="Cong E.H."/>
            <person name="Eikeseth-Otteraa H."/>
            <person name="Noel B."/>
            <person name="Anthouard V."/>
            <person name="Porcel B.M."/>
            <person name="Kachouri-Lafond R."/>
            <person name="Nishino A."/>
            <person name="Ugolini M."/>
            <person name="Chourrout P."/>
            <person name="Nishida H."/>
            <person name="Aasland R."/>
            <person name="Huzurbazar S."/>
            <person name="Westhof E."/>
            <person name="Delsuc F."/>
            <person name="Lehrach H."/>
            <person name="Reinhardt R."/>
            <person name="Weissenbach J."/>
            <person name="Roy S.W."/>
            <person name="Artiguenave F."/>
            <person name="Postlethwait J.H."/>
            <person name="Manak J.R."/>
            <person name="Thompson E.M."/>
            <person name="Jaillon O."/>
            <person name="Du Pasquier L."/>
            <person name="Boudinot P."/>
            <person name="Liberles D.A."/>
            <person name="Volff J.N."/>
            <person name="Philippe H."/>
            <person name="Lenhard B."/>
            <person name="Roest Crollius H."/>
            <person name="Wincker P."/>
            <person name="Chourrout D."/>
        </authorList>
    </citation>
    <scope>NUCLEOTIDE SEQUENCE [LARGE SCALE GENOMIC DNA]</scope>
</reference>
<dbReference type="InterPro" id="IPR023005">
    <property type="entry name" value="Nucleoside_diP_kinase_AS"/>
</dbReference>
<keyword evidence="5 11" id="KW-0418">Kinase</keyword>
<keyword evidence="6 11" id="KW-0067">ATP-binding</keyword>